<dbReference type="Gene3D" id="3.40.462.20">
    <property type="match status" value="1"/>
</dbReference>
<dbReference type="Proteomes" id="UP001149822">
    <property type="component" value="Unassembled WGS sequence"/>
</dbReference>
<comment type="cofactor">
    <cofactor evidence="1">
        <name>FAD</name>
        <dbReference type="ChEBI" id="CHEBI:57692"/>
    </cofactor>
</comment>
<dbReference type="InterPro" id="IPR016166">
    <property type="entry name" value="FAD-bd_PCMH"/>
</dbReference>
<proteinExistence type="inferred from homology"/>
<dbReference type="PANTHER" id="PTHR42973:SF39">
    <property type="entry name" value="FAD-BINDING PCMH-TYPE DOMAIN-CONTAINING PROTEIN"/>
    <property type="match status" value="1"/>
</dbReference>
<dbReference type="SUPFAM" id="SSF56176">
    <property type="entry name" value="FAD-binding/transporter-associated domain-like"/>
    <property type="match status" value="1"/>
</dbReference>
<dbReference type="InterPro" id="IPR006094">
    <property type="entry name" value="Oxid_FAD_bind_N"/>
</dbReference>
<evidence type="ECO:0000256" key="1">
    <source>
        <dbReference type="ARBA" id="ARBA00001974"/>
    </source>
</evidence>
<dbReference type="InterPro" id="IPR016169">
    <property type="entry name" value="FAD-bd_PCMH_sub2"/>
</dbReference>
<organism evidence="7 8">
    <name type="scientific">Paracoccus benzoatiresistens</name>
    <dbReference type="NCBI Taxonomy" id="2997341"/>
    <lineage>
        <taxon>Bacteria</taxon>
        <taxon>Pseudomonadati</taxon>
        <taxon>Pseudomonadota</taxon>
        <taxon>Alphaproteobacteria</taxon>
        <taxon>Rhodobacterales</taxon>
        <taxon>Paracoccaceae</taxon>
        <taxon>Paracoccus</taxon>
    </lineage>
</organism>
<dbReference type="EMBL" id="JAPTYD010000017">
    <property type="protein sequence ID" value="MCZ0962472.1"/>
    <property type="molecule type" value="Genomic_DNA"/>
</dbReference>
<keyword evidence="3" id="KW-0285">Flavoprotein</keyword>
<dbReference type="Pfam" id="PF01565">
    <property type="entry name" value="FAD_binding_4"/>
    <property type="match status" value="1"/>
</dbReference>
<evidence type="ECO:0000259" key="6">
    <source>
        <dbReference type="PROSITE" id="PS51387"/>
    </source>
</evidence>
<evidence type="ECO:0000256" key="3">
    <source>
        <dbReference type="ARBA" id="ARBA00022630"/>
    </source>
</evidence>
<dbReference type="Pfam" id="PF08031">
    <property type="entry name" value="BBE"/>
    <property type="match status" value="1"/>
</dbReference>
<dbReference type="Gene3D" id="3.30.465.10">
    <property type="match status" value="1"/>
</dbReference>
<evidence type="ECO:0000313" key="7">
    <source>
        <dbReference type="EMBL" id="MCZ0962472.1"/>
    </source>
</evidence>
<evidence type="ECO:0000313" key="8">
    <source>
        <dbReference type="Proteomes" id="UP001149822"/>
    </source>
</evidence>
<keyword evidence="4" id="KW-0274">FAD</keyword>
<gene>
    <name evidence="7" type="ORF">OU682_12665</name>
</gene>
<protein>
    <submittedName>
        <fullName evidence="7">FAD-binding oxidoreductase</fullName>
    </submittedName>
</protein>
<keyword evidence="8" id="KW-1185">Reference proteome</keyword>
<evidence type="ECO:0000256" key="2">
    <source>
        <dbReference type="ARBA" id="ARBA00005466"/>
    </source>
</evidence>
<dbReference type="InterPro" id="IPR016167">
    <property type="entry name" value="FAD-bd_PCMH_sub1"/>
</dbReference>
<dbReference type="RefSeq" id="WP_268942497.1">
    <property type="nucleotide sequence ID" value="NZ_JAPTYD010000017.1"/>
</dbReference>
<dbReference type="InterPro" id="IPR012951">
    <property type="entry name" value="BBE"/>
</dbReference>
<dbReference type="Gene3D" id="3.30.43.10">
    <property type="entry name" value="Uridine Diphospho-n-acetylenolpyruvylglucosamine Reductase, domain 2"/>
    <property type="match status" value="1"/>
</dbReference>
<dbReference type="InterPro" id="IPR036318">
    <property type="entry name" value="FAD-bd_PCMH-like_sf"/>
</dbReference>
<accession>A0ABT4J792</accession>
<keyword evidence="5" id="KW-0560">Oxidoreductase</keyword>
<dbReference type="InterPro" id="IPR050416">
    <property type="entry name" value="FAD-linked_Oxidoreductase"/>
</dbReference>
<evidence type="ECO:0000256" key="5">
    <source>
        <dbReference type="ARBA" id="ARBA00023002"/>
    </source>
</evidence>
<dbReference type="PANTHER" id="PTHR42973">
    <property type="entry name" value="BINDING OXIDOREDUCTASE, PUTATIVE (AFU_ORTHOLOGUE AFUA_1G17690)-RELATED"/>
    <property type="match status" value="1"/>
</dbReference>
<dbReference type="SUPFAM" id="SSF55103">
    <property type="entry name" value="FAD-linked oxidases, C-terminal domain"/>
    <property type="match status" value="1"/>
</dbReference>
<feature type="domain" description="FAD-binding PCMH-type" evidence="6">
    <location>
        <begin position="35"/>
        <end position="206"/>
    </location>
</feature>
<reference evidence="7" key="1">
    <citation type="submission" date="2022-12" db="EMBL/GenBank/DDBJ databases">
        <title>Paracoccus sp. EF6 isolated from a lake water.</title>
        <authorList>
            <person name="Liu H."/>
        </authorList>
    </citation>
    <scope>NUCLEOTIDE SEQUENCE</scope>
    <source>
        <strain evidence="7">EF6</strain>
    </source>
</reference>
<dbReference type="InterPro" id="IPR016164">
    <property type="entry name" value="FAD-linked_Oxase-like_C"/>
</dbReference>
<comment type="similarity">
    <text evidence="2">Belongs to the oxygen-dependent FAD-linked oxidoreductase family.</text>
</comment>
<comment type="caution">
    <text evidence="7">The sequence shown here is derived from an EMBL/GenBank/DDBJ whole genome shotgun (WGS) entry which is preliminary data.</text>
</comment>
<sequence>MTANAVSELRDRVRGDVIGPEDAGFEEARKVHNGMIDKRPAVIVRAVNARDAMTTVNFARDNGLALSVRGGGHSGPGFGTNDGGVVLDFARMRGVRVDPRTKTARAEGGATWGDFNAATHAFGLATTGGIISTTGIAGLTLGGGIGYLSRGHGLSLDNLISADVVTADGNMVIANEEENADLFWAIRGGGGNFGVCTSMEYKLQPVQTVYWGPMFYEIDEAETIFRFYRDYIKSAPREMGCFPAFQIAPPLPFIPEDRHGDMFVAIVACWSGDPSQGERQFKVFHEVAEVKAEMIGPVPYPMINSAFDGLFPTGIRQYWKGNFVKELTDEAIAVHVRHGPNAPTVSSTMHLYPINGACHDVASDATAFGHRDANFAMVVLAASDDPADDAAHTKWVRDYSDAVSPHSEPGGYINFMDEDDRGRVRDNFGTNYERLVQIKRRYDPDNLFRINQNIAP</sequence>
<evidence type="ECO:0000256" key="4">
    <source>
        <dbReference type="ARBA" id="ARBA00022827"/>
    </source>
</evidence>
<dbReference type="PROSITE" id="PS51387">
    <property type="entry name" value="FAD_PCMH"/>
    <property type="match status" value="1"/>
</dbReference>
<name>A0ABT4J792_9RHOB</name>